<feature type="region of interest" description="Disordered" evidence="2">
    <location>
        <begin position="1254"/>
        <end position="1285"/>
    </location>
</feature>
<dbReference type="Proteomes" id="UP000637980">
    <property type="component" value="Unassembled WGS sequence"/>
</dbReference>
<comment type="caution">
    <text evidence="5">The sequence shown here is derived from an EMBL/GenBank/DDBJ whole genome shotgun (WGS) entry which is preliminary data.</text>
</comment>
<feature type="domain" description="AsmA" evidence="4">
    <location>
        <begin position="10"/>
        <end position="227"/>
    </location>
</feature>
<evidence type="ECO:0000259" key="4">
    <source>
        <dbReference type="Pfam" id="PF05170"/>
    </source>
</evidence>
<evidence type="ECO:0000313" key="6">
    <source>
        <dbReference type="Proteomes" id="UP000637980"/>
    </source>
</evidence>
<keyword evidence="3" id="KW-0812">Transmembrane</keyword>
<proteinExistence type="predicted"/>
<feature type="region of interest" description="Disordered" evidence="2">
    <location>
        <begin position="1317"/>
        <end position="1345"/>
    </location>
</feature>
<evidence type="ECO:0000256" key="2">
    <source>
        <dbReference type="SAM" id="MobiDB-lite"/>
    </source>
</evidence>
<feature type="coiled-coil region" evidence="1">
    <location>
        <begin position="1113"/>
        <end position="1217"/>
    </location>
</feature>
<keyword evidence="1" id="KW-0175">Coiled coil</keyword>
<dbReference type="InterPro" id="IPR052894">
    <property type="entry name" value="AsmA-related"/>
</dbReference>
<sequence>MNSVYITVGGTLILALVIALVGPLVIDWSAYRSLFENYGEKILGHQVTILGETDVQLLPAPYVKLSDVRVGAVEDPLLTIKGFEGRIELPSLLRGEVHVTEMKLNAPELNLSLDEAGRLDVLQSNLRHSVISEIDPASLILEGVSVTNGSVVLTDARTGQVRRADNANLELSAGGLQGPFKAEGALRYDGVPYMLKVGSGRLERNGQIRVKTQVSPANVAAEFSTDGFLRHQDGVASYSGDAEVQSVLSEGSEALEWAGKSKFNLDGERLELTETTLRLGSEDRPVTAEGGGIYSFGPAPEFQAVAQFKQVDLDRMLGGGPQRPLVPADAVMARLAGGLRSLPLLDVKGQMDLSVPVVVAGGSVVSNLSGVLESTGTGWKIDALSGELPGRSQFMTSGYLELGGSAGYQGDWEISSRQPHQLAHWWLGERKDGSKRLAPLALKGRVEAGSGALRLSDLRIDAGDVRSVGLISFEHPLDSSPLITVDMDSDRVNVDEIQRYVEAFTGKAVKPSVVDMSLRLYADELVASGVKAKSMAVSASLSQDALSISQLKIRDFAGAYIDMKGRIDDLSTTPQGNIKGTLTASSLNGAVAVLEEYAPDHPLIKRLKTAAPDLAPASLKAELSAYAEKGRTDMSLNLFGEVGVSEIDLNGTFEGRIDDFAEGNLYAEMTLGGKDGVKVLRQLGFEAIPITQLQPGEVRLSLSGSPRDQLAFGFSSDLVGMKVLSDGTVRFPRRSDAVWSAKVELQSDDLADYGLAFGKVYPIYSGPLKANLSTQVEGRGRDFKLADLKGQLANMDLTGELEGSLVKNGPLKASGKVELSELDMRSMSELLLGSNVWAGVLQDDSVWSSQALGQGLADGVDLTLDVTSDRALFSDEFRLAAASGQLRLRSNQLSISEGKGRFAGGEFSGAFDLQRDQGQATLSGRFRLDDADFEELSWSDDGRALATGKLQAIAEFEGSGRTISGLVAGLSGGGTFSLTDGEIRRINPSAFDLVIKAADAGLEIDEAAIQSAFADHLDAGSVKFKRVDGSVGLASGRIRARNISVDTEGTTLFGSALIDLEKWALTGDVSMKTRDEAQKVAGAEPQVAILYSGSMENPQRKLDTGPLLSYLNLRAIEMNVKRIEEEQNKIAEQERMLDELKKQREEEATLKAKVAEEEKARQAAEAAAAAQRAQQAQADKVARERAARLAAEEKARKAKALEALKQAEAAQRVAEQRAAADTKAAADARVQAESDAKTNSVLDFSARIRSVLDGDEAEQKPSNPAVSIVNPPTPRAKSNLPALDEPVTIGGMNEATVSAGEVDLLGPIIQSGAPRNLGALDARNDNQVQRRPLPDLPAEDRGAPRFIELPGGRLLQVN</sequence>
<evidence type="ECO:0000256" key="1">
    <source>
        <dbReference type="SAM" id="Coils"/>
    </source>
</evidence>
<organism evidence="5 6">
    <name type="scientific">Pseudovibrio japonicus</name>
    <dbReference type="NCBI Taxonomy" id="366534"/>
    <lineage>
        <taxon>Bacteria</taxon>
        <taxon>Pseudomonadati</taxon>
        <taxon>Pseudomonadota</taxon>
        <taxon>Alphaproteobacteria</taxon>
        <taxon>Hyphomicrobiales</taxon>
        <taxon>Stappiaceae</taxon>
        <taxon>Pseudovibrio</taxon>
    </lineage>
</organism>
<accession>A0ABQ3EGE7</accession>
<dbReference type="InterPro" id="IPR007844">
    <property type="entry name" value="AsmA"/>
</dbReference>
<evidence type="ECO:0000256" key="3">
    <source>
        <dbReference type="SAM" id="Phobius"/>
    </source>
</evidence>
<dbReference type="PANTHER" id="PTHR30441:SF4">
    <property type="entry name" value="PROTEIN ASMA"/>
    <property type="match status" value="1"/>
</dbReference>
<evidence type="ECO:0000313" key="5">
    <source>
        <dbReference type="EMBL" id="GHB31564.1"/>
    </source>
</evidence>
<dbReference type="PANTHER" id="PTHR30441">
    <property type="entry name" value="DUF748 DOMAIN-CONTAINING PROTEIN"/>
    <property type="match status" value="1"/>
</dbReference>
<keyword evidence="6" id="KW-1185">Reference proteome</keyword>
<keyword evidence="3" id="KW-1133">Transmembrane helix</keyword>
<name>A0ABQ3EGE7_9HYPH</name>
<keyword evidence="3" id="KW-0472">Membrane</keyword>
<gene>
    <name evidence="5" type="ORF">GCM10007094_20280</name>
</gene>
<feature type="domain" description="AsmA" evidence="4">
    <location>
        <begin position="843"/>
        <end position="1041"/>
    </location>
</feature>
<protein>
    <recommendedName>
        <fullName evidence="4">AsmA domain-containing protein</fullName>
    </recommendedName>
</protein>
<dbReference type="EMBL" id="BMXE01000003">
    <property type="protein sequence ID" value="GHB31564.1"/>
    <property type="molecule type" value="Genomic_DNA"/>
</dbReference>
<reference evidence="6" key="1">
    <citation type="journal article" date="2019" name="Int. J. Syst. Evol. Microbiol.">
        <title>The Global Catalogue of Microorganisms (GCM) 10K type strain sequencing project: providing services to taxonomists for standard genome sequencing and annotation.</title>
        <authorList>
            <consortium name="The Broad Institute Genomics Platform"/>
            <consortium name="The Broad Institute Genome Sequencing Center for Infectious Disease"/>
            <person name="Wu L."/>
            <person name="Ma J."/>
        </authorList>
    </citation>
    <scope>NUCLEOTIDE SEQUENCE [LARGE SCALE GENOMIC DNA]</scope>
    <source>
        <strain evidence="6">KCTC 12861</strain>
    </source>
</reference>
<dbReference type="RefSeq" id="WP_189436652.1">
    <property type="nucleotide sequence ID" value="NZ_BMXE01000003.1"/>
</dbReference>
<dbReference type="Pfam" id="PF05170">
    <property type="entry name" value="AsmA"/>
    <property type="match status" value="2"/>
</dbReference>
<feature type="transmembrane region" description="Helical" evidence="3">
    <location>
        <begin position="12"/>
        <end position="31"/>
    </location>
</feature>